<evidence type="ECO:0000313" key="4">
    <source>
        <dbReference type="EMBL" id="WEX80733.1"/>
    </source>
</evidence>
<evidence type="ECO:0000256" key="2">
    <source>
        <dbReference type="ARBA" id="ARBA00022729"/>
    </source>
</evidence>
<gene>
    <name evidence="4" type="ORF">PYH38_000008</name>
</gene>
<protein>
    <submittedName>
        <fullName evidence="4">Curlin</fullName>
    </submittedName>
</protein>
<dbReference type="Pfam" id="PF07012">
    <property type="entry name" value="Curlin_rpt"/>
    <property type="match status" value="1"/>
</dbReference>
<name>A0ABY8CPZ8_9HYPH</name>
<evidence type="ECO:0000256" key="1">
    <source>
        <dbReference type="ARBA" id="ARBA00009766"/>
    </source>
</evidence>
<dbReference type="Proteomes" id="UP001235547">
    <property type="component" value="Chromosome 2"/>
</dbReference>
<accession>A0ABY8CPZ8</accession>
<evidence type="ECO:0000313" key="5">
    <source>
        <dbReference type="Proteomes" id="UP001235547"/>
    </source>
</evidence>
<evidence type="ECO:0000256" key="3">
    <source>
        <dbReference type="SAM" id="SignalP"/>
    </source>
</evidence>
<sequence>MIRDMFKTLVAALLVGAISLPVFSAAAHAGGSVSVTYAPAGREDAGALAAGLRVYSLYRGWRSASIRQSGDGNAAAIDQTGRGVLGIIRQRGKGHSATLKQNGNDNAYGLFQFGRGTAANIEQNGQGSSGITFSYGW</sequence>
<feature type="chain" id="PRO_5047509775" evidence="3">
    <location>
        <begin position="30"/>
        <end position="137"/>
    </location>
</feature>
<dbReference type="EMBL" id="CP120370">
    <property type="protein sequence ID" value="WEX80733.1"/>
    <property type="molecule type" value="Genomic_DNA"/>
</dbReference>
<feature type="signal peptide" evidence="3">
    <location>
        <begin position="1"/>
        <end position="29"/>
    </location>
</feature>
<proteinExistence type="inferred from homology"/>
<keyword evidence="5" id="KW-1185">Reference proteome</keyword>
<comment type="similarity">
    <text evidence="1">Belongs to the CsgA/CsgB family.</text>
</comment>
<reference evidence="4 5" key="1">
    <citation type="submission" date="2023-03" db="EMBL/GenBank/DDBJ databases">
        <authorList>
            <person name="Kaur S."/>
            <person name="Espinosa-Saiz D."/>
            <person name="Velazquez E."/>
            <person name="Menendez E."/>
            <person name="diCenzo G.C."/>
        </authorList>
    </citation>
    <scope>NUCLEOTIDE SEQUENCE [LARGE SCALE GENOMIC DNA]</scope>
    <source>
        <strain evidence="4 5">LMG 27395</strain>
    </source>
</reference>
<dbReference type="RefSeq" id="WP_280731452.1">
    <property type="nucleotide sequence ID" value="NZ_CP120367.1"/>
</dbReference>
<keyword evidence="2 3" id="KW-0732">Signal</keyword>
<organism evidence="4 5">
    <name type="scientific">Sinorhizobium numidicum</name>
    <dbReference type="NCBI Taxonomy" id="680248"/>
    <lineage>
        <taxon>Bacteria</taxon>
        <taxon>Pseudomonadati</taxon>
        <taxon>Pseudomonadota</taxon>
        <taxon>Alphaproteobacteria</taxon>
        <taxon>Hyphomicrobiales</taxon>
        <taxon>Rhizobiaceae</taxon>
        <taxon>Sinorhizobium/Ensifer group</taxon>
        <taxon>Sinorhizobium</taxon>
    </lineage>
</organism>
<dbReference type="InterPro" id="IPR009742">
    <property type="entry name" value="Curlin_rpt"/>
</dbReference>